<keyword evidence="3" id="KW-1185">Reference proteome</keyword>
<feature type="transmembrane region" description="Helical" evidence="1">
    <location>
        <begin position="165"/>
        <end position="188"/>
    </location>
</feature>
<gene>
    <name evidence="2" type="ORF">FHX41_4973</name>
</gene>
<keyword evidence="1" id="KW-1133">Transmembrane helix</keyword>
<dbReference type="Proteomes" id="UP000316706">
    <property type="component" value="Unassembled WGS sequence"/>
</dbReference>
<dbReference type="AlphaFoldDB" id="A0A543IKW2"/>
<keyword evidence="1" id="KW-0472">Membrane</keyword>
<dbReference type="EMBL" id="VFPO01000001">
    <property type="protein sequence ID" value="TQM71216.1"/>
    <property type="molecule type" value="Genomic_DNA"/>
</dbReference>
<evidence type="ECO:0000256" key="1">
    <source>
        <dbReference type="SAM" id="Phobius"/>
    </source>
</evidence>
<evidence type="ECO:0000313" key="3">
    <source>
        <dbReference type="Proteomes" id="UP000316706"/>
    </source>
</evidence>
<name>A0A543IKW2_9ACTN</name>
<comment type="caution">
    <text evidence="2">The sequence shown here is derived from an EMBL/GenBank/DDBJ whole genome shotgun (WGS) entry which is preliminary data.</text>
</comment>
<evidence type="ECO:0000313" key="2">
    <source>
        <dbReference type="EMBL" id="TQM71216.1"/>
    </source>
</evidence>
<feature type="transmembrane region" description="Helical" evidence="1">
    <location>
        <begin position="17"/>
        <end position="41"/>
    </location>
</feature>
<dbReference type="OrthoDB" id="3431510at2"/>
<proteinExistence type="predicted"/>
<sequence length="201" mass="21207">MQATTWWRRLDRHSLELIIGLALLGVGLSVLFPLLGVVGLIPPQETREVTLNSDTEVTAPSGDGVSLSGTRQAELTVDDPGLLDRVLLAGPGIVQGVLVLVVLTLLMQIALTFSGSGEFFVRRNTRRLYTIAVGLLLIATVVPALEVVTTTALVSGTPVEQAVVITYRLSGVTVLLSFLAVALAGAFAHGTRLRADTEGLV</sequence>
<feature type="transmembrane region" description="Helical" evidence="1">
    <location>
        <begin position="93"/>
        <end position="116"/>
    </location>
</feature>
<accession>A0A543IKW2</accession>
<feature type="transmembrane region" description="Helical" evidence="1">
    <location>
        <begin position="128"/>
        <end position="145"/>
    </location>
</feature>
<protein>
    <recommendedName>
        <fullName evidence="4">DUF2975 family protein</fullName>
    </recommendedName>
</protein>
<reference evidence="2 3" key="1">
    <citation type="submission" date="2019-06" db="EMBL/GenBank/DDBJ databases">
        <title>Sequencing the genomes of 1000 actinobacteria strains.</title>
        <authorList>
            <person name="Klenk H.-P."/>
        </authorList>
    </citation>
    <scope>NUCLEOTIDE SEQUENCE [LARGE SCALE GENOMIC DNA]</scope>
    <source>
        <strain evidence="2 3">DSM 45043</strain>
    </source>
</reference>
<organism evidence="2 3">
    <name type="scientific">Actinomadura hallensis</name>
    <dbReference type="NCBI Taxonomy" id="337895"/>
    <lineage>
        <taxon>Bacteria</taxon>
        <taxon>Bacillati</taxon>
        <taxon>Actinomycetota</taxon>
        <taxon>Actinomycetes</taxon>
        <taxon>Streptosporangiales</taxon>
        <taxon>Thermomonosporaceae</taxon>
        <taxon>Actinomadura</taxon>
    </lineage>
</organism>
<evidence type="ECO:0008006" key="4">
    <source>
        <dbReference type="Google" id="ProtNLM"/>
    </source>
</evidence>
<keyword evidence="1" id="KW-0812">Transmembrane</keyword>
<dbReference type="RefSeq" id="WP_141972605.1">
    <property type="nucleotide sequence ID" value="NZ_VFPO01000001.1"/>
</dbReference>